<reference evidence="2" key="1">
    <citation type="journal article" date="2023" name="Nat. Plants">
        <title>Single-cell RNA sequencing provides a high-resolution roadmap for understanding the multicellular compartmentation of specialized metabolism.</title>
        <authorList>
            <person name="Sun S."/>
            <person name="Shen X."/>
            <person name="Li Y."/>
            <person name="Li Y."/>
            <person name="Wang S."/>
            <person name="Li R."/>
            <person name="Zhang H."/>
            <person name="Shen G."/>
            <person name="Guo B."/>
            <person name="Wei J."/>
            <person name="Xu J."/>
            <person name="St-Pierre B."/>
            <person name="Chen S."/>
            <person name="Sun C."/>
        </authorList>
    </citation>
    <scope>NUCLEOTIDE SEQUENCE [LARGE SCALE GENOMIC DNA]</scope>
</reference>
<keyword evidence="2" id="KW-1185">Reference proteome</keyword>
<protein>
    <submittedName>
        <fullName evidence="1">Uncharacterized protein</fullName>
    </submittedName>
</protein>
<name>A0ACC0C9R8_CATRO</name>
<gene>
    <name evidence="1" type="ORF">M9H77_02923</name>
</gene>
<dbReference type="Proteomes" id="UP001060085">
    <property type="component" value="Linkage Group LG01"/>
</dbReference>
<evidence type="ECO:0000313" key="2">
    <source>
        <dbReference type="Proteomes" id="UP001060085"/>
    </source>
</evidence>
<organism evidence="1 2">
    <name type="scientific">Catharanthus roseus</name>
    <name type="common">Madagascar periwinkle</name>
    <name type="synonym">Vinca rosea</name>
    <dbReference type="NCBI Taxonomy" id="4058"/>
    <lineage>
        <taxon>Eukaryota</taxon>
        <taxon>Viridiplantae</taxon>
        <taxon>Streptophyta</taxon>
        <taxon>Embryophyta</taxon>
        <taxon>Tracheophyta</taxon>
        <taxon>Spermatophyta</taxon>
        <taxon>Magnoliopsida</taxon>
        <taxon>eudicotyledons</taxon>
        <taxon>Gunneridae</taxon>
        <taxon>Pentapetalae</taxon>
        <taxon>asterids</taxon>
        <taxon>lamiids</taxon>
        <taxon>Gentianales</taxon>
        <taxon>Apocynaceae</taxon>
        <taxon>Rauvolfioideae</taxon>
        <taxon>Vinceae</taxon>
        <taxon>Catharanthinae</taxon>
        <taxon>Catharanthus</taxon>
    </lineage>
</organism>
<proteinExistence type="predicted"/>
<sequence length="382" mass="42848">MDSDDIVGVEGRRGIEKKLGPILEDLSISLSLNPSSLCYEVSLEELKSLLDSYNLQMSLIGDMFIIAFEGNLSLLGLSMTNLLSSHFSLEDPLMSSSTTFDPSCYGFGKLNATSLVELNIIGFALEFGRNSLQHVCTITSTRGKRHTMEWKGQELNAYYVILVGDCMYTLFTYELVLDIDHMLKYSSSCAFLEKQLMFKGGFVENCDYESSFLYTSKKNFDGFIPSIKLLCLKSHGKKNGRAALRKIVISKRMIQDLAWQVIENQEQDFKKSKNLSIFKVTNGRIQGSKHGRVGSFKHKRGSRFWTPPPTVGSTLPSPVASSHKGLKTKGPTTDSRLGPTIAVEFRFANPANSTLMQVWPVHQLSYFYFPKLLILSHRLTIP</sequence>
<accession>A0ACC0C9R8</accession>
<comment type="caution">
    <text evidence="1">The sequence shown here is derived from an EMBL/GenBank/DDBJ whole genome shotgun (WGS) entry which is preliminary data.</text>
</comment>
<dbReference type="EMBL" id="CM044701">
    <property type="protein sequence ID" value="KAI5681695.1"/>
    <property type="molecule type" value="Genomic_DNA"/>
</dbReference>
<evidence type="ECO:0000313" key="1">
    <source>
        <dbReference type="EMBL" id="KAI5681695.1"/>
    </source>
</evidence>